<keyword evidence="4" id="KW-1185">Reference proteome</keyword>
<dbReference type="Gene3D" id="3.20.20.80">
    <property type="entry name" value="Glycosidases"/>
    <property type="match status" value="1"/>
</dbReference>
<organism evidence="3 4">
    <name type="scientific">Rhipicephalus microplus</name>
    <name type="common">Cattle tick</name>
    <name type="synonym">Boophilus microplus</name>
    <dbReference type="NCBI Taxonomy" id="6941"/>
    <lineage>
        <taxon>Eukaryota</taxon>
        <taxon>Metazoa</taxon>
        <taxon>Ecdysozoa</taxon>
        <taxon>Arthropoda</taxon>
        <taxon>Chelicerata</taxon>
        <taxon>Arachnida</taxon>
        <taxon>Acari</taxon>
        <taxon>Parasitiformes</taxon>
        <taxon>Ixodida</taxon>
        <taxon>Ixodoidea</taxon>
        <taxon>Ixodidae</taxon>
        <taxon>Rhipicephalinae</taxon>
        <taxon>Rhipicephalus</taxon>
        <taxon>Boophilus</taxon>
    </lineage>
</organism>
<protein>
    <recommendedName>
        <fullName evidence="2">Cytosolic endo-beta-N-acetylglucosaminidase TIM barrel domain-containing protein</fullName>
    </recommendedName>
</protein>
<feature type="domain" description="Cytosolic endo-beta-N-acetylglucosaminidase TIM barrel" evidence="2">
    <location>
        <begin position="49"/>
        <end position="341"/>
    </location>
</feature>
<evidence type="ECO:0000313" key="4">
    <source>
        <dbReference type="Proteomes" id="UP000821866"/>
    </source>
</evidence>
<dbReference type="Proteomes" id="UP000821866">
    <property type="component" value="Chromosome 10"/>
</dbReference>
<dbReference type="VEuPathDB" id="VectorBase:LOC119179281"/>
<gene>
    <name evidence="3" type="ORF">HPB51_004242</name>
</gene>
<evidence type="ECO:0000256" key="1">
    <source>
        <dbReference type="SAM" id="MobiDB-lite"/>
    </source>
</evidence>
<dbReference type="PANTHER" id="PTHR13246:SF1">
    <property type="entry name" value="CYTOSOLIC ENDO-BETA-N-ACETYLGLUCOSAMINIDASE"/>
    <property type="match status" value="1"/>
</dbReference>
<dbReference type="VEuPathDB" id="VectorBase:LOC119180004"/>
<accession>A0A9J6ERQ1</accession>
<dbReference type="AlphaFoldDB" id="A0A9J6ERQ1"/>
<dbReference type="GO" id="GO:0033925">
    <property type="term" value="F:mannosyl-glycoprotein endo-beta-N-acetylglucosaminidase activity"/>
    <property type="evidence" value="ECO:0007669"/>
    <property type="project" value="UniProtKB-EC"/>
</dbReference>
<sequence>MSVIGPLKTLEELLSFDLPLLFVVEPLRHIERGEQGGPKNMLLHDTATYKEDKFVYGSNNVKSYNFPLWQAIDTFVYYTDNMVSIPPPGWITAAHKHGVKVLGTFTLKSEEGVKAINKIKGAHLVAKVASQLARVAALHRFDGWMVRIVTGMDCSAGHFVISLLAALTEEMHRAVAGSAVIWQESVQPGGKVEPQSELNDRNLRFFDSCDGIVLNSKWHEDSLIESAESAGKRRGDVYAGIDVLTRGTCHESRYEMHKAVAIARKYGLSAAISGAGWVYVEDRLVHLDPRLMRSTIHGTDFTLNFRQNQCQLWALPEKCRPQWRVTTLPLSTTFCQGFGTSLYKNGRVIKPAPWFNLSKQELQPRYQGGKLCGGGGTAMLDTSVSFNGGGCLRLEYDPKLATKPNVVPYFRLFDFNLPLDSLCVSYTYTDKNRGSLAGHDMSLTLKVREAAGNIAELTLGSLIFVPQSGKYIVERDFTSSTQGDEGQEQRDWWTRKYLVKDVTGSANLEEIGVSFGANESLAFFIGELVVERAEVGSMASRDSPSNKDGADRPETEAGLREWLAKKDETGQDDPTQEAPIAFDVSMSSDEGD</sequence>
<reference evidence="3" key="2">
    <citation type="submission" date="2021-09" db="EMBL/GenBank/DDBJ databases">
        <authorList>
            <person name="Jia N."/>
            <person name="Wang J."/>
            <person name="Shi W."/>
            <person name="Du L."/>
            <person name="Sun Y."/>
            <person name="Zhan W."/>
            <person name="Jiang J."/>
            <person name="Wang Q."/>
            <person name="Zhang B."/>
            <person name="Ji P."/>
            <person name="Sakyi L.B."/>
            <person name="Cui X."/>
            <person name="Yuan T."/>
            <person name="Jiang B."/>
            <person name="Yang W."/>
            <person name="Lam T.T.-Y."/>
            <person name="Chang Q."/>
            <person name="Ding S."/>
            <person name="Wang X."/>
            <person name="Zhu J."/>
            <person name="Ruan X."/>
            <person name="Zhao L."/>
            <person name="Wei J."/>
            <person name="Que T."/>
            <person name="Du C."/>
            <person name="Cheng J."/>
            <person name="Dai P."/>
            <person name="Han X."/>
            <person name="Huang E."/>
            <person name="Gao Y."/>
            <person name="Liu J."/>
            <person name="Shao H."/>
            <person name="Ye R."/>
            <person name="Li L."/>
            <person name="Wei W."/>
            <person name="Wang X."/>
            <person name="Wang C."/>
            <person name="Huo Q."/>
            <person name="Li W."/>
            <person name="Guo W."/>
            <person name="Chen H."/>
            <person name="Chen S."/>
            <person name="Zhou L."/>
            <person name="Zhou L."/>
            <person name="Ni X."/>
            <person name="Tian J."/>
            <person name="Zhou Y."/>
            <person name="Sheng Y."/>
            <person name="Liu T."/>
            <person name="Pan Y."/>
            <person name="Xia L."/>
            <person name="Li J."/>
            <person name="Zhao F."/>
            <person name="Cao W."/>
        </authorList>
    </citation>
    <scope>NUCLEOTIDE SEQUENCE</scope>
    <source>
        <strain evidence="3">Rmic-2018</strain>
        <tissue evidence="3">Larvae</tissue>
    </source>
</reference>
<dbReference type="EMBL" id="JABSTU010000002">
    <property type="protein sequence ID" value="KAH8036728.1"/>
    <property type="molecule type" value="Genomic_DNA"/>
</dbReference>
<proteinExistence type="predicted"/>
<evidence type="ECO:0000259" key="2">
    <source>
        <dbReference type="Pfam" id="PF03644"/>
    </source>
</evidence>
<dbReference type="Pfam" id="PF03644">
    <property type="entry name" value="Glyco_hydro_85"/>
    <property type="match status" value="1"/>
</dbReference>
<feature type="compositionally biased region" description="Basic and acidic residues" evidence="1">
    <location>
        <begin position="544"/>
        <end position="569"/>
    </location>
</feature>
<dbReference type="Gene3D" id="2.60.120.260">
    <property type="entry name" value="Galactose-binding domain-like"/>
    <property type="match status" value="1"/>
</dbReference>
<evidence type="ECO:0000313" key="3">
    <source>
        <dbReference type="EMBL" id="KAH8036728.1"/>
    </source>
</evidence>
<name>A0A9J6ERQ1_RHIMP</name>
<dbReference type="InterPro" id="IPR005201">
    <property type="entry name" value="TIM_ENGase"/>
</dbReference>
<feature type="region of interest" description="Disordered" evidence="1">
    <location>
        <begin position="537"/>
        <end position="592"/>
    </location>
</feature>
<dbReference type="GO" id="GO:0005829">
    <property type="term" value="C:cytosol"/>
    <property type="evidence" value="ECO:0007669"/>
    <property type="project" value="UniProtKB-SubCell"/>
</dbReference>
<dbReference type="PANTHER" id="PTHR13246">
    <property type="entry name" value="ENDO BETA N-ACETYLGLUCOSAMINIDASE"/>
    <property type="match status" value="1"/>
</dbReference>
<reference evidence="3" key="1">
    <citation type="journal article" date="2020" name="Cell">
        <title>Large-Scale Comparative Analyses of Tick Genomes Elucidate Their Genetic Diversity and Vector Capacities.</title>
        <authorList>
            <consortium name="Tick Genome and Microbiome Consortium (TIGMIC)"/>
            <person name="Jia N."/>
            <person name="Wang J."/>
            <person name="Shi W."/>
            <person name="Du L."/>
            <person name="Sun Y."/>
            <person name="Zhan W."/>
            <person name="Jiang J.F."/>
            <person name="Wang Q."/>
            <person name="Zhang B."/>
            <person name="Ji P."/>
            <person name="Bell-Sakyi L."/>
            <person name="Cui X.M."/>
            <person name="Yuan T.T."/>
            <person name="Jiang B.G."/>
            <person name="Yang W.F."/>
            <person name="Lam T.T."/>
            <person name="Chang Q.C."/>
            <person name="Ding S.J."/>
            <person name="Wang X.J."/>
            <person name="Zhu J.G."/>
            <person name="Ruan X.D."/>
            <person name="Zhao L."/>
            <person name="Wei J.T."/>
            <person name="Ye R.Z."/>
            <person name="Que T.C."/>
            <person name="Du C.H."/>
            <person name="Zhou Y.H."/>
            <person name="Cheng J.X."/>
            <person name="Dai P.F."/>
            <person name="Guo W.B."/>
            <person name="Han X.H."/>
            <person name="Huang E.J."/>
            <person name="Li L.F."/>
            <person name="Wei W."/>
            <person name="Gao Y.C."/>
            <person name="Liu J.Z."/>
            <person name="Shao H.Z."/>
            <person name="Wang X."/>
            <person name="Wang C.C."/>
            <person name="Yang T.C."/>
            <person name="Huo Q.B."/>
            <person name="Li W."/>
            <person name="Chen H.Y."/>
            <person name="Chen S.E."/>
            <person name="Zhou L.G."/>
            <person name="Ni X.B."/>
            <person name="Tian J.H."/>
            <person name="Sheng Y."/>
            <person name="Liu T."/>
            <person name="Pan Y.S."/>
            <person name="Xia L.Y."/>
            <person name="Li J."/>
            <person name="Zhao F."/>
            <person name="Cao W.C."/>
        </authorList>
    </citation>
    <scope>NUCLEOTIDE SEQUENCE</scope>
    <source>
        <strain evidence="3">Rmic-2018</strain>
    </source>
</reference>
<comment type="caution">
    <text evidence="3">The sequence shown here is derived from an EMBL/GenBank/DDBJ whole genome shotgun (WGS) entry which is preliminary data.</text>
</comment>
<dbReference type="InterPro" id="IPR032979">
    <property type="entry name" value="ENGase"/>
</dbReference>